<proteinExistence type="predicted"/>
<feature type="non-terminal residue" evidence="1">
    <location>
        <position position="271"/>
    </location>
</feature>
<evidence type="ECO:0000313" key="1">
    <source>
        <dbReference type="EMBL" id="CAB5501450.1"/>
    </source>
</evidence>
<organism evidence="1 2">
    <name type="scientific">Bathymodiolus thermophilus thioautotrophic gill symbiont</name>
    <dbReference type="NCBI Taxonomy" id="2360"/>
    <lineage>
        <taxon>Bacteria</taxon>
        <taxon>Pseudomonadati</taxon>
        <taxon>Pseudomonadota</taxon>
        <taxon>Gammaproteobacteria</taxon>
        <taxon>sulfur-oxidizing symbionts</taxon>
    </lineage>
</organism>
<comment type="caution">
    <text evidence="1">The sequence shown here is derived from an EMBL/GenBank/DDBJ whole genome shotgun (WGS) entry which is preliminary data.</text>
</comment>
<name>A0A8H9CFX3_9GAMM</name>
<keyword evidence="2" id="KW-1185">Reference proteome</keyword>
<sequence length="271" mass="30990">GSKTMSDDNKKIIHSWDYGNNRAAWMTESSANVGEVLANLRLGLSDTPIPDSLNHNDIGKKIGNGCTKTAYALKNHPNLLFLQLDIVTTKKIGNLENEVAWINKMQELGIKTPTYYKTIVMTDQDQQQHHGILVEHIQDAEVIRPGVDNLMKDERMTKRTLDDIQNLLSRFEQNPDLYIPDFQMLMGEDGQLYVFDPVSANPPIDRPDTLAHKNKRKMNIKGLKALNERATIFLKKFNENNKMHAVFVDEELLKKDPELKEKLINKAKKQQ</sequence>
<protein>
    <submittedName>
        <fullName evidence="1">Uncharacterized protein</fullName>
    </submittedName>
</protein>
<dbReference type="CDD" id="cd20900">
    <property type="entry name" value="HopBF1"/>
    <property type="match status" value="1"/>
</dbReference>
<dbReference type="Proteomes" id="UP000643672">
    <property type="component" value="Unassembled WGS sequence"/>
</dbReference>
<evidence type="ECO:0000313" key="2">
    <source>
        <dbReference type="Proteomes" id="UP000643672"/>
    </source>
</evidence>
<dbReference type="EMBL" id="CAESAQ020000069">
    <property type="protein sequence ID" value="CAB5501450.1"/>
    <property type="molecule type" value="Genomic_DNA"/>
</dbReference>
<dbReference type="RefSeq" id="WP_202763151.1">
    <property type="nucleotide sequence ID" value="NZ_CAESAQ020000069.1"/>
</dbReference>
<reference evidence="1 2" key="1">
    <citation type="submission" date="2020-05" db="EMBL/GenBank/DDBJ databases">
        <authorList>
            <person name="Petersen J."/>
            <person name="Sayavedra L."/>
        </authorList>
    </citation>
    <scope>NUCLEOTIDE SEQUENCE [LARGE SCALE GENOMIC DNA]</scope>
    <source>
        <strain evidence="1">B thermophilus SOXS</strain>
    </source>
</reference>
<accession>A0A8H9CFX3</accession>
<feature type="non-terminal residue" evidence="1">
    <location>
        <position position="1"/>
    </location>
</feature>
<gene>
    <name evidence="1" type="ORF">THERMOS_1391</name>
</gene>
<dbReference type="InterPro" id="IPR054555">
    <property type="entry name" value="T3SS_HopBF1-like"/>
</dbReference>
<dbReference type="AlphaFoldDB" id="A0A8H9CFX3"/>